<name>A0A1Y1I0Q5_KLENI</name>
<evidence type="ECO:0000313" key="6">
    <source>
        <dbReference type="EMBL" id="GAQ82367.1"/>
    </source>
</evidence>
<evidence type="ECO:0000256" key="4">
    <source>
        <dbReference type="PROSITE-ProRule" id="PRU00134"/>
    </source>
</evidence>
<dbReference type="Gene3D" id="6.10.140.2220">
    <property type="match status" value="1"/>
</dbReference>
<dbReference type="Pfam" id="PF01753">
    <property type="entry name" value="zf-MYND"/>
    <property type="match status" value="1"/>
</dbReference>
<evidence type="ECO:0000259" key="5">
    <source>
        <dbReference type="PROSITE" id="PS50865"/>
    </source>
</evidence>
<evidence type="ECO:0000256" key="3">
    <source>
        <dbReference type="ARBA" id="ARBA00022833"/>
    </source>
</evidence>
<dbReference type="PANTHER" id="PTHR46758">
    <property type="entry name" value="MYND DOMAIN-CONTAINING"/>
    <property type="match status" value="1"/>
</dbReference>
<dbReference type="SUPFAM" id="SSF144232">
    <property type="entry name" value="HIT/MYND zinc finger-like"/>
    <property type="match status" value="1"/>
</dbReference>
<dbReference type="PROSITE" id="PS50865">
    <property type="entry name" value="ZF_MYND_2"/>
    <property type="match status" value="1"/>
</dbReference>
<dbReference type="GO" id="GO:0008270">
    <property type="term" value="F:zinc ion binding"/>
    <property type="evidence" value="ECO:0007669"/>
    <property type="project" value="UniProtKB-KW"/>
</dbReference>
<dbReference type="InterPro" id="IPR016024">
    <property type="entry name" value="ARM-type_fold"/>
</dbReference>
<dbReference type="OrthoDB" id="420187at2759"/>
<accession>A0A1Y1I0Q5</accession>
<dbReference type="EMBL" id="DF237058">
    <property type="protein sequence ID" value="GAQ82367.1"/>
    <property type="molecule type" value="Genomic_DNA"/>
</dbReference>
<feature type="domain" description="MYND-type" evidence="5">
    <location>
        <begin position="697"/>
        <end position="739"/>
    </location>
</feature>
<dbReference type="AlphaFoldDB" id="A0A1Y1I0Q5"/>
<keyword evidence="3" id="KW-0862">Zinc</keyword>
<dbReference type="InterPro" id="IPR044508">
    <property type="entry name" value="At5g50450/At1g67340-like"/>
</dbReference>
<evidence type="ECO:0000313" key="7">
    <source>
        <dbReference type="Proteomes" id="UP000054558"/>
    </source>
</evidence>
<reference evidence="6 7" key="1">
    <citation type="journal article" date="2014" name="Nat. Commun.">
        <title>Klebsormidium flaccidum genome reveals primary factors for plant terrestrial adaptation.</title>
        <authorList>
            <person name="Hori K."/>
            <person name="Maruyama F."/>
            <person name="Fujisawa T."/>
            <person name="Togashi T."/>
            <person name="Yamamoto N."/>
            <person name="Seo M."/>
            <person name="Sato S."/>
            <person name="Yamada T."/>
            <person name="Mori H."/>
            <person name="Tajima N."/>
            <person name="Moriyama T."/>
            <person name="Ikeuchi M."/>
            <person name="Watanabe M."/>
            <person name="Wada H."/>
            <person name="Kobayashi K."/>
            <person name="Saito M."/>
            <person name="Masuda T."/>
            <person name="Sasaki-Sekimoto Y."/>
            <person name="Mashiguchi K."/>
            <person name="Awai K."/>
            <person name="Shimojima M."/>
            <person name="Masuda S."/>
            <person name="Iwai M."/>
            <person name="Nobusawa T."/>
            <person name="Narise T."/>
            <person name="Kondo S."/>
            <person name="Saito H."/>
            <person name="Sato R."/>
            <person name="Murakawa M."/>
            <person name="Ihara Y."/>
            <person name="Oshima-Yamada Y."/>
            <person name="Ohtaka K."/>
            <person name="Satoh M."/>
            <person name="Sonobe K."/>
            <person name="Ishii M."/>
            <person name="Ohtani R."/>
            <person name="Kanamori-Sato M."/>
            <person name="Honoki R."/>
            <person name="Miyazaki D."/>
            <person name="Mochizuki H."/>
            <person name="Umetsu J."/>
            <person name="Higashi K."/>
            <person name="Shibata D."/>
            <person name="Kamiya Y."/>
            <person name="Sato N."/>
            <person name="Nakamura Y."/>
            <person name="Tabata S."/>
            <person name="Ida S."/>
            <person name="Kurokawa K."/>
            <person name="Ohta H."/>
        </authorList>
    </citation>
    <scope>NUCLEOTIDE SEQUENCE [LARGE SCALE GENOMIC DNA]</scope>
    <source>
        <strain evidence="6 7">NIES-2285</strain>
    </source>
</reference>
<keyword evidence="2 4" id="KW-0863">Zinc-finger</keyword>
<dbReference type="InterPro" id="IPR002893">
    <property type="entry name" value="Znf_MYND"/>
</dbReference>
<proteinExistence type="predicted"/>
<evidence type="ECO:0000256" key="1">
    <source>
        <dbReference type="ARBA" id="ARBA00022723"/>
    </source>
</evidence>
<dbReference type="PANTHER" id="PTHR46758:SF9">
    <property type="entry name" value="MYND-TYPE DOMAIN-CONTAINING PROTEIN"/>
    <property type="match status" value="1"/>
</dbReference>
<keyword evidence="1" id="KW-0479">Metal-binding</keyword>
<sequence length="743" mass="81855">MNGAKSTSSEQPELLSAPTQQALQEILAESQSQDVITRLWAFDRFTRVFKKLVGPDPAESTMHAAAKLLEKGFLRPIAEGLKECVDDPMKLVVGGDSPDDSDVLLIQSEVCIKALECLALDSRAVRCILQEFPSLPAVLKMLFLEELTPAERALCPVDIKVRRAILPALPKFFLADSMCKQIGRSADFLNAVMRHALNHFEDSVTVLGSINLLLSLRSYLKAAALEDNLLRFAGKDKERLQEAKRMGIKWADRKKATQCSGPGCDKAETRPGEFQTCGGCKLAVYCGRAGQASGSEMDGQKIPSKEQAELLSAPTQQALKKILQDSQSKDAITRLWAFDRFTKVFKKFIRPEPAESTMHAAAKLLEKGFLKPIAEGLKECVADPWKLMVGGDSPDDSDVLLIHSEACIKALECLALDSRTVRYILQEFPSLPAVLKALFLEKMTPAEKTVCPVDIKVRRAILPALPKFFLADSMCKQIGRSADFLNAVMRHALNHFEDSVTVLGSINLLLSLRSYLKAAALEDNLLRFAGKVLAESSDTMFIKFTISMLHGVEHDRLLPKGYLLKPLATNSALRSAALALVLCPEQLDEDEYFLIVLLARALEYGTSAALAEDRCSPPGLGIIEDMERLANADSFARNRAHELRTLLAKGFPEDGDFTVRFLRPKASEGAPGKHILQEAEKMGIKMADRKKATRCSGPGCDKVETRPREFQTCGGCKLAVYCGRDCQRRAWKAGHKETCQKTG</sequence>
<organism evidence="6 7">
    <name type="scientific">Klebsormidium nitens</name>
    <name type="common">Green alga</name>
    <name type="synonym">Ulothrix nitens</name>
    <dbReference type="NCBI Taxonomy" id="105231"/>
    <lineage>
        <taxon>Eukaryota</taxon>
        <taxon>Viridiplantae</taxon>
        <taxon>Streptophyta</taxon>
        <taxon>Klebsormidiophyceae</taxon>
        <taxon>Klebsormidiales</taxon>
        <taxon>Klebsormidiaceae</taxon>
        <taxon>Klebsormidium</taxon>
    </lineage>
</organism>
<keyword evidence="7" id="KW-1185">Reference proteome</keyword>
<gene>
    <name evidence="6" type="ORF">KFL_001090180</name>
</gene>
<dbReference type="Proteomes" id="UP000054558">
    <property type="component" value="Unassembled WGS sequence"/>
</dbReference>
<evidence type="ECO:0000256" key="2">
    <source>
        <dbReference type="ARBA" id="ARBA00022771"/>
    </source>
</evidence>
<protein>
    <recommendedName>
        <fullName evidence="5">MYND-type domain-containing protein</fullName>
    </recommendedName>
</protein>
<dbReference type="SUPFAM" id="SSF48371">
    <property type="entry name" value="ARM repeat"/>
    <property type="match status" value="1"/>
</dbReference>